<reference evidence="3" key="1">
    <citation type="submission" date="2016-05" db="EMBL/GenBank/DDBJ databases">
        <authorList>
            <person name="Wang W."/>
            <person name="Zhu L."/>
        </authorList>
    </citation>
    <scope>NUCLEOTIDE SEQUENCE [LARGE SCALE GENOMIC DNA]</scope>
    <source>
        <strain evidence="3">W-2</strain>
    </source>
</reference>
<feature type="transmembrane region" description="Helical" evidence="1">
    <location>
        <begin position="232"/>
        <end position="251"/>
    </location>
</feature>
<feature type="transmembrane region" description="Helical" evidence="1">
    <location>
        <begin position="58"/>
        <end position="75"/>
    </location>
</feature>
<feature type="transmembrane region" description="Helical" evidence="1">
    <location>
        <begin position="95"/>
        <end position="124"/>
    </location>
</feature>
<comment type="caution">
    <text evidence="2">The sequence shown here is derived from an EMBL/GenBank/DDBJ whole genome shotgun (WGS) entry which is preliminary data.</text>
</comment>
<dbReference type="AlphaFoldDB" id="A0A1B7KNH2"/>
<keyword evidence="1" id="KW-0472">Membrane</keyword>
<evidence type="ECO:0000256" key="1">
    <source>
        <dbReference type="SAM" id="Phobius"/>
    </source>
</evidence>
<evidence type="ECO:0000313" key="2">
    <source>
        <dbReference type="EMBL" id="OAT71634.1"/>
    </source>
</evidence>
<dbReference type="Proteomes" id="UP000078290">
    <property type="component" value="Unassembled WGS sequence"/>
</dbReference>
<evidence type="ECO:0000313" key="3">
    <source>
        <dbReference type="Proteomes" id="UP000078290"/>
    </source>
</evidence>
<name>A0A1B7KNH2_PARTM</name>
<feature type="transmembrane region" description="Helical" evidence="1">
    <location>
        <begin position="20"/>
        <end position="38"/>
    </location>
</feature>
<dbReference type="EMBL" id="LXMA01000041">
    <property type="protein sequence ID" value="OAT71634.1"/>
    <property type="molecule type" value="Genomic_DNA"/>
</dbReference>
<organism evidence="2 3">
    <name type="scientific">Parageobacillus thermoglucosidasius</name>
    <name type="common">Geobacillus thermoglucosidasius</name>
    <dbReference type="NCBI Taxonomy" id="1426"/>
    <lineage>
        <taxon>Bacteria</taxon>
        <taxon>Bacillati</taxon>
        <taxon>Bacillota</taxon>
        <taxon>Bacilli</taxon>
        <taxon>Bacillales</taxon>
        <taxon>Anoxybacillaceae</taxon>
        <taxon>Parageobacillus</taxon>
    </lineage>
</organism>
<dbReference type="OrthoDB" id="2451630at2"/>
<keyword evidence="1" id="KW-1133">Transmembrane helix</keyword>
<protein>
    <submittedName>
        <fullName evidence="2">Uncharacterized protein</fullName>
    </submittedName>
</protein>
<dbReference type="RefSeq" id="WP_064552724.1">
    <property type="nucleotide sequence ID" value="NZ_LXMA01000041.1"/>
</dbReference>
<accession>A0A1B7KNH2</accession>
<sequence>MNLFFNLWLFYAKQMLKSFLYLGTMLFMVIMLICRFVIRQNDLHGMTDYGNFVGEMTLIVQAVMLLFMVFFYKLFSDEYKFGANNLFIGSFRITLLKIAALLCIHLLFLAVFIGIQTALIFIFYRVWEIPFSSFYTQTVSYVIVYWYLPFVFSFFLGIFTALLFGKNKLSFVFMIIIWLAIGPMNTTLFSRYFRQFSFSDIESLFYIGPLNINVVFEDVIGYNLSFSTYMKIFFWIMAAMIAIFAALFKTTRTGQEKIAIIVVIVFLLIGNTLIFPKIFGGGKLVFSFADLNQESLYYKNRKDAIDPSTLQYTIQRYDIQLDARNHVKAETKVTLDQIQSQTLSFVLYHFFDVKKVANKEGRRLPFTQQGDFVVVERTSNQPSGELTFYYEMNDSAHLPVSPSYLFLPNYFSWVPTKANHTPFDFNRVYNEGTIVLSMQTKEPIHYTLSFKGNVPFYTNLPRNKDGTYSGEVSGGITAVAGMFTKKQFGDWEVVYPNDWSDITEDWPIFQKYLVQVHKEIVDMFQIKDMKLPNKMILLAPNSEMNSYLSSDHLLFQIGTLYSISSRYTLDYIPEVFLQALLWNYDKRTFSSYEQIKEFNKLLANIVQDELGLQSPGMFFLDSNLPWAFEQYDQETQNAVRRLYEEYYRLPNEKKKKFLVLWYKEMHRVSDSWLKTAKLFQEFREGRQ</sequence>
<feature type="transmembrane region" description="Helical" evidence="1">
    <location>
        <begin position="171"/>
        <end position="193"/>
    </location>
</feature>
<keyword evidence="1" id="KW-0812">Transmembrane</keyword>
<feature type="transmembrane region" description="Helical" evidence="1">
    <location>
        <begin position="144"/>
        <end position="164"/>
    </location>
</feature>
<feature type="transmembrane region" description="Helical" evidence="1">
    <location>
        <begin position="258"/>
        <end position="279"/>
    </location>
</feature>
<proteinExistence type="predicted"/>
<gene>
    <name evidence="2" type="ORF">A7K69_12565</name>
</gene>